<accession>A0A6A4L0S1</accession>
<feature type="non-terminal residue" evidence="2">
    <location>
        <position position="1"/>
    </location>
</feature>
<feature type="compositionally biased region" description="Low complexity" evidence="1">
    <location>
        <begin position="28"/>
        <end position="37"/>
    </location>
</feature>
<organism evidence="2 3">
    <name type="scientific">Rhododendron williamsianum</name>
    <dbReference type="NCBI Taxonomy" id="262921"/>
    <lineage>
        <taxon>Eukaryota</taxon>
        <taxon>Viridiplantae</taxon>
        <taxon>Streptophyta</taxon>
        <taxon>Embryophyta</taxon>
        <taxon>Tracheophyta</taxon>
        <taxon>Spermatophyta</taxon>
        <taxon>Magnoliopsida</taxon>
        <taxon>eudicotyledons</taxon>
        <taxon>Gunneridae</taxon>
        <taxon>Pentapetalae</taxon>
        <taxon>asterids</taxon>
        <taxon>Ericales</taxon>
        <taxon>Ericaceae</taxon>
        <taxon>Ericoideae</taxon>
        <taxon>Rhodoreae</taxon>
        <taxon>Rhododendron</taxon>
    </lineage>
</organism>
<proteinExistence type="predicted"/>
<dbReference type="EMBL" id="QEFC01003391">
    <property type="protein sequence ID" value="KAE9448759.1"/>
    <property type="molecule type" value="Genomic_DNA"/>
</dbReference>
<feature type="compositionally biased region" description="Basic and acidic residues" evidence="1">
    <location>
        <begin position="59"/>
        <end position="89"/>
    </location>
</feature>
<gene>
    <name evidence="2" type="ORF">C3L33_19343</name>
</gene>
<evidence type="ECO:0000313" key="3">
    <source>
        <dbReference type="Proteomes" id="UP000428333"/>
    </source>
</evidence>
<reference evidence="2 3" key="1">
    <citation type="journal article" date="2019" name="Genome Biol. Evol.">
        <title>The Rhododendron genome and chromosomal organization provide insight into shared whole-genome duplications across the heath family (Ericaceae).</title>
        <authorList>
            <person name="Soza V.L."/>
            <person name="Lindsley D."/>
            <person name="Waalkes A."/>
            <person name="Ramage E."/>
            <person name="Patwardhan R.P."/>
            <person name="Burton J.N."/>
            <person name="Adey A."/>
            <person name="Kumar A."/>
            <person name="Qiu R."/>
            <person name="Shendure J."/>
            <person name="Hall B."/>
        </authorList>
    </citation>
    <scope>NUCLEOTIDE SEQUENCE [LARGE SCALE GENOMIC DNA]</scope>
    <source>
        <strain evidence="2">RSF 1966-606</strain>
    </source>
</reference>
<dbReference type="AlphaFoldDB" id="A0A6A4L0S1"/>
<comment type="caution">
    <text evidence="2">The sequence shown here is derived from an EMBL/GenBank/DDBJ whole genome shotgun (WGS) entry which is preliminary data.</text>
</comment>
<protein>
    <submittedName>
        <fullName evidence="2">Uncharacterized protein</fullName>
    </submittedName>
</protein>
<keyword evidence="3" id="KW-1185">Reference proteome</keyword>
<sequence length="102" mass="11065">MAGQSWPLKNEQPCSENGVIFPLPPPSSLMLPESVPSTLPPPSSGDSEEEENELSSGSSKKECDEIGTNEDGKETTENSEHRVEEPKEGMIFDTAMKLICIT</sequence>
<evidence type="ECO:0000313" key="2">
    <source>
        <dbReference type="EMBL" id="KAE9448759.1"/>
    </source>
</evidence>
<feature type="region of interest" description="Disordered" evidence="1">
    <location>
        <begin position="1"/>
        <end position="89"/>
    </location>
</feature>
<dbReference type="Proteomes" id="UP000428333">
    <property type="component" value="Linkage Group LG12"/>
</dbReference>
<name>A0A6A4L0S1_9ERIC</name>
<evidence type="ECO:0000256" key="1">
    <source>
        <dbReference type="SAM" id="MobiDB-lite"/>
    </source>
</evidence>